<dbReference type="InParanoid" id="G3PAK5"/>
<feature type="coiled-coil region" evidence="1">
    <location>
        <begin position="90"/>
        <end position="117"/>
    </location>
</feature>
<evidence type="ECO:0000256" key="1">
    <source>
        <dbReference type="SAM" id="Coils"/>
    </source>
</evidence>
<dbReference type="Gene3D" id="3.30.40.10">
    <property type="entry name" value="Zinc/RING finger domain, C3HC4 (zinc finger)"/>
    <property type="match status" value="1"/>
</dbReference>
<evidence type="ECO:0000313" key="5">
    <source>
        <dbReference type="Proteomes" id="UP000007635"/>
    </source>
</evidence>
<dbReference type="Ensembl" id="ENSGACT00000014655.2">
    <property type="protein sequence ID" value="ENSGACP00000014629.2"/>
    <property type="gene ID" value="ENSGACG00000011045.2"/>
</dbReference>
<dbReference type="GO" id="GO:0003682">
    <property type="term" value="F:chromatin binding"/>
    <property type="evidence" value="ECO:0007669"/>
    <property type="project" value="TreeGrafter"/>
</dbReference>
<evidence type="ECO:0000259" key="3">
    <source>
        <dbReference type="SMART" id="SM01408"/>
    </source>
</evidence>
<accession>G3PAK5</accession>
<dbReference type="InterPro" id="IPR024610">
    <property type="entry name" value="ING_N_histone-binding"/>
</dbReference>
<dbReference type="Pfam" id="PF12998">
    <property type="entry name" value="ING"/>
    <property type="match status" value="1"/>
</dbReference>
<keyword evidence="1" id="KW-0175">Coiled coil</keyword>
<dbReference type="Gene3D" id="6.10.140.1740">
    <property type="match status" value="1"/>
</dbReference>
<dbReference type="PANTHER" id="PTHR10333">
    <property type="entry name" value="INHIBITOR OF GROWTH PROTEIN"/>
    <property type="match status" value="1"/>
</dbReference>
<organism evidence="4 5">
    <name type="scientific">Gasterosteus aculeatus aculeatus</name>
    <name type="common">three-spined stickleback</name>
    <dbReference type="NCBI Taxonomy" id="481459"/>
    <lineage>
        <taxon>Eukaryota</taxon>
        <taxon>Metazoa</taxon>
        <taxon>Chordata</taxon>
        <taxon>Craniata</taxon>
        <taxon>Vertebrata</taxon>
        <taxon>Euteleostomi</taxon>
        <taxon>Actinopterygii</taxon>
        <taxon>Neopterygii</taxon>
        <taxon>Teleostei</taxon>
        <taxon>Neoteleostei</taxon>
        <taxon>Acanthomorphata</taxon>
        <taxon>Eupercaria</taxon>
        <taxon>Perciformes</taxon>
        <taxon>Cottioidei</taxon>
        <taxon>Gasterosteales</taxon>
        <taxon>Gasterosteidae</taxon>
        <taxon>Gasterosteus</taxon>
    </lineage>
</organism>
<dbReference type="GO" id="GO:0005634">
    <property type="term" value="C:nucleus"/>
    <property type="evidence" value="ECO:0007669"/>
    <property type="project" value="TreeGrafter"/>
</dbReference>
<feature type="domain" description="Inhibitor of growth protein N-terminal histone-binding" evidence="3">
    <location>
        <begin position="6"/>
        <end position="107"/>
    </location>
</feature>
<dbReference type="AlphaFoldDB" id="G3PAK5"/>
<sequence>MATAIYLEHYLDSIENLPCELQRNFTLMRDLDNRTEEKKGEIDQLAEEYVVKVKNFASEQRVEHLQKIQNAYSKCKEFSDDKVQLAMQTYEMVDKHIRRLDADLARFENELKEKLELSGYESTEGRSVKKPETRGLRDKRASRGRAKKASDEDSPKKKKIKNSPELSDALLPMQPSDVLDMPVDPNEPTYCLCHQVSYGEMIGCDNPDVMYDRVVSLRLCRSRLKTQRKMVLSALHPRQEEEMRRPAFRDPSRVTRLFSTFSRFCLQVTETKKKRLHFSAEILSEDYLLLGPSSFYQETNRKTSITLQPAAAKHADKNPQRQRV</sequence>
<dbReference type="Bgee" id="ENSGACG00000011045">
    <property type="expression patterns" value="Expressed in head kidney and 13 other cell types or tissues"/>
</dbReference>
<dbReference type="GO" id="GO:0006355">
    <property type="term" value="P:regulation of DNA-templated transcription"/>
    <property type="evidence" value="ECO:0007669"/>
    <property type="project" value="TreeGrafter"/>
</dbReference>
<dbReference type="CDD" id="cd16863">
    <property type="entry name" value="ING_ING5"/>
    <property type="match status" value="1"/>
</dbReference>
<reference evidence="4 5" key="1">
    <citation type="journal article" date="2021" name="G3 (Bethesda)">
        <title>Improved contiguity of the threespine stickleback genome using long-read sequencing.</title>
        <authorList>
            <person name="Nath S."/>
            <person name="Shaw D.E."/>
            <person name="White M.A."/>
        </authorList>
    </citation>
    <scope>NUCLEOTIDE SEQUENCE [LARGE SCALE GENOMIC DNA]</scope>
    <source>
        <strain evidence="4 5">Lake Benthic</strain>
    </source>
</reference>
<dbReference type="Proteomes" id="UP000007635">
    <property type="component" value="Unassembled WGS sequence"/>
</dbReference>
<protein>
    <submittedName>
        <fullName evidence="4">Inhibitor of growth family, member 5a</fullName>
    </submittedName>
</protein>
<dbReference type="InterPro" id="IPR011011">
    <property type="entry name" value="Znf_FYVE_PHD"/>
</dbReference>
<dbReference type="GO" id="GO:2001235">
    <property type="term" value="P:positive regulation of apoptotic signaling pathway"/>
    <property type="evidence" value="ECO:0007669"/>
    <property type="project" value="TreeGrafter"/>
</dbReference>
<dbReference type="FunCoup" id="G3PAK5">
    <property type="interactions" value="1668"/>
</dbReference>
<feature type="region of interest" description="Disordered" evidence="2">
    <location>
        <begin position="120"/>
        <end position="177"/>
    </location>
</feature>
<dbReference type="SMART" id="SM01408">
    <property type="entry name" value="ING"/>
    <property type="match status" value="1"/>
</dbReference>
<evidence type="ECO:0000256" key="2">
    <source>
        <dbReference type="SAM" id="MobiDB-lite"/>
    </source>
</evidence>
<reference evidence="4" key="3">
    <citation type="submission" date="2025-09" db="UniProtKB">
        <authorList>
            <consortium name="Ensembl"/>
        </authorList>
    </citation>
    <scope>IDENTIFICATION</scope>
</reference>
<dbReference type="PANTHER" id="PTHR10333:SF41">
    <property type="entry name" value="INHIBITOR OF GROWTH PROTEIN 5"/>
    <property type="match status" value="1"/>
</dbReference>
<keyword evidence="5" id="KW-1185">Reference proteome</keyword>
<evidence type="ECO:0000313" key="4">
    <source>
        <dbReference type="Ensembl" id="ENSGACP00000014629.2"/>
    </source>
</evidence>
<name>G3PAK5_GASAC</name>
<dbReference type="GeneTree" id="ENSGT00940000158159"/>
<reference evidence="4" key="2">
    <citation type="submission" date="2025-08" db="UniProtKB">
        <authorList>
            <consortium name="Ensembl"/>
        </authorList>
    </citation>
    <scope>IDENTIFICATION</scope>
</reference>
<dbReference type="SUPFAM" id="SSF57903">
    <property type="entry name" value="FYVE/PHD zinc finger"/>
    <property type="match status" value="1"/>
</dbReference>
<dbReference type="eggNOG" id="KOG1973">
    <property type="taxonomic scope" value="Eukaryota"/>
</dbReference>
<feature type="compositionally biased region" description="Basic and acidic residues" evidence="2">
    <location>
        <begin position="123"/>
        <end position="141"/>
    </location>
</feature>
<dbReference type="OMA" id="QPKGKWF"/>
<dbReference type="InterPro" id="IPR028651">
    <property type="entry name" value="ING_fam"/>
</dbReference>
<proteinExistence type="predicted"/>
<dbReference type="STRING" id="69293.ENSGACP00000014629"/>
<dbReference type="InterPro" id="IPR013083">
    <property type="entry name" value="Znf_RING/FYVE/PHD"/>
</dbReference>